<dbReference type="InterPro" id="IPR052719">
    <property type="entry name" value="CvpA-like"/>
</dbReference>
<reference evidence="6 7" key="1">
    <citation type="submission" date="2023-01" db="EMBL/GenBank/DDBJ databases">
        <authorList>
            <person name="Yang C."/>
        </authorList>
    </citation>
    <scope>NUCLEOTIDE SEQUENCE [LARGE SCALE GENOMIC DNA]</scope>
    <source>
        <strain evidence="6 7">ZJ106</strain>
    </source>
</reference>
<protein>
    <submittedName>
        <fullName evidence="6">CvpA family protein</fullName>
    </submittedName>
</protein>
<evidence type="ECO:0000313" key="7">
    <source>
        <dbReference type="Proteomes" id="UP001221268"/>
    </source>
</evidence>
<evidence type="ECO:0000256" key="3">
    <source>
        <dbReference type="ARBA" id="ARBA00022989"/>
    </source>
</evidence>
<evidence type="ECO:0000313" key="6">
    <source>
        <dbReference type="EMBL" id="WCL70814.1"/>
    </source>
</evidence>
<feature type="transmembrane region" description="Helical" evidence="5">
    <location>
        <begin position="34"/>
        <end position="57"/>
    </location>
</feature>
<dbReference type="InterPro" id="IPR003825">
    <property type="entry name" value="Colicin-V_CvpA"/>
</dbReference>
<dbReference type="RefSeq" id="WP_237091522.1">
    <property type="nucleotide sequence ID" value="NZ_CP116766.1"/>
</dbReference>
<gene>
    <name evidence="6" type="ORF">PJU73_05365</name>
</gene>
<evidence type="ECO:0000256" key="5">
    <source>
        <dbReference type="SAM" id="Phobius"/>
    </source>
</evidence>
<feature type="transmembrane region" description="Helical" evidence="5">
    <location>
        <begin position="63"/>
        <end position="80"/>
    </location>
</feature>
<dbReference type="Pfam" id="PF02674">
    <property type="entry name" value="Colicin_V"/>
    <property type="match status" value="1"/>
</dbReference>
<dbReference type="PANTHER" id="PTHR36926">
    <property type="entry name" value="COLICIN V PRODUCTION PROTEIN"/>
    <property type="match status" value="1"/>
</dbReference>
<evidence type="ECO:0000256" key="4">
    <source>
        <dbReference type="ARBA" id="ARBA00023136"/>
    </source>
</evidence>
<keyword evidence="2 5" id="KW-0812">Transmembrane</keyword>
<organism evidence="6 7">
    <name type="scientific">Neisseria lisongii</name>
    <dbReference type="NCBI Taxonomy" id="2912188"/>
    <lineage>
        <taxon>Bacteria</taxon>
        <taxon>Pseudomonadati</taxon>
        <taxon>Pseudomonadota</taxon>
        <taxon>Betaproteobacteria</taxon>
        <taxon>Neisseriales</taxon>
        <taxon>Neisseriaceae</taxon>
        <taxon>Neisseria</taxon>
    </lineage>
</organism>
<keyword evidence="4 5" id="KW-0472">Membrane</keyword>
<sequence length="168" mass="17893">MNSLPVADLLAALVVGACVVMSLMRGVVAEVCSLITWVVAFFAAKWFAVPFAGVAFASVEPQALAVCLAFLLLFFAAWLVQRFIRSMLTMAVSAVGLGGFNRLLGGVFGAVKGILVMTLAAAVCSFTDLPQTEAWQTSYSMPFFEQTAHLLVPYVAEHLQPESSGVPE</sequence>
<keyword evidence="7" id="KW-1185">Reference proteome</keyword>
<dbReference type="Proteomes" id="UP001221268">
    <property type="component" value="Chromosome"/>
</dbReference>
<evidence type="ECO:0000256" key="1">
    <source>
        <dbReference type="ARBA" id="ARBA00004141"/>
    </source>
</evidence>
<evidence type="ECO:0000256" key="2">
    <source>
        <dbReference type="ARBA" id="ARBA00022692"/>
    </source>
</evidence>
<keyword evidence="3 5" id="KW-1133">Transmembrane helix</keyword>
<dbReference type="EMBL" id="CP116766">
    <property type="protein sequence ID" value="WCL70814.1"/>
    <property type="molecule type" value="Genomic_DNA"/>
</dbReference>
<comment type="subcellular location">
    <subcellularLocation>
        <location evidence="1">Membrane</location>
        <topology evidence="1">Multi-pass membrane protein</topology>
    </subcellularLocation>
</comment>
<feature type="transmembrane region" description="Helical" evidence="5">
    <location>
        <begin position="6"/>
        <end position="27"/>
    </location>
</feature>
<dbReference type="PANTHER" id="PTHR36926:SF1">
    <property type="entry name" value="COLICIN V PRODUCTION PROTEIN"/>
    <property type="match status" value="1"/>
</dbReference>
<accession>A0ABY7RH02</accession>
<proteinExistence type="predicted"/>
<name>A0ABY7RH02_9NEIS</name>